<dbReference type="AlphaFoldDB" id="A0A7S8E5N0"/>
<keyword evidence="10" id="KW-0812">Transmembrane</keyword>
<dbReference type="Proteomes" id="UP000594468">
    <property type="component" value="Chromosome"/>
</dbReference>
<dbReference type="KEGG" id="pmet:G4Y79_14090"/>
<dbReference type="GO" id="GO:0046983">
    <property type="term" value="F:protein dimerization activity"/>
    <property type="evidence" value="ECO:0007669"/>
    <property type="project" value="InterPro"/>
</dbReference>
<evidence type="ECO:0000313" key="12">
    <source>
        <dbReference type="EMBL" id="QPC80838.1"/>
    </source>
</evidence>
<evidence type="ECO:0000256" key="8">
    <source>
        <dbReference type="ARBA" id="ARBA00022840"/>
    </source>
</evidence>
<gene>
    <name evidence="12" type="ORF">G4Y79_14090</name>
</gene>
<dbReference type="PROSITE" id="PS50885">
    <property type="entry name" value="HAMP"/>
    <property type="match status" value="1"/>
</dbReference>
<evidence type="ECO:0000256" key="9">
    <source>
        <dbReference type="ARBA" id="ARBA00023012"/>
    </source>
</evidence>
<dbReference type="Pfam" id="PF07730">
    <property type="entry name" value="HisKA_3"/>
    <property type="match status" value="1"/>
</dbReference>
<evidence type="ECO:0000256" key="5">
    <source>
        <dbReference type="ARBA" id="ARBA00022679"/>
    </source>
</evidence>
<dbReference type="SUPFAM" id="SSF55874">
    <property type="entry name" value="ATPase domain of HSP90 chaperone/DNA topoisomerase II/histidine kinase"/>
    <property type="match status" value="1"/>
</dbReference>
<dbReference type="InterPro" id="IPR036890">
    <property type="entry name" value="HATPase_C_sf"/>
</dbReference>
<comment type="subcellular location">
    <subcellularLocation>
        <location evidence="2">Membrane</location>
    </subcellularLocation>
</comment>
<evidence type="ECO:0000256" key="6">
    <source>
        <dbReference type="ARBA" id="ARBA00022741"/>
    </source>
</evidence>
<evidence type="ECO:0000259" key="11">
    <source>
        <dbReference type="PROSITE" id="PS50885"/>
    </source>
</evidence>
<keyword evidence="7" id="KW-0418">Kinase</keyword>
<keyword evidence="10" id="KW-0472">Membrane</keyword>
<keyword evidence="9" id="KW-0902">Two-component regulatory system</keyword>
<keyword evidence="4" id="KW-0597">Phosphoprotein</keyword>
<dbReference type="Pfam" id="PF02518">
    <property type="entry name" value="HATPase_c"/>
    <property type="match status" value="1"/>
</dbReference>
<sequence length="358" mass="39966">MTHTTLFELCCIGGSLFVVSNLWFFFRVLRPLHKLVLQAESLTEGNFNSFERQCGGIPEIRELQRAMSGMVGHVGRAQEQRRAFAEQLADGQENERKRIARELHDDTVQSTIAVTQGIDIARNWLKTDPDRAAQMLQLAREQAVEIVNNLRNLIGGLRPPALEELGLIPALEMQLGALHGITGHLHVKGERRRMVEAQELTLFRVAQEALYNVTRHSAAEHVHIHVNYQSEGVLLSIQDNGQGFPPPTNLGDLAFQDHYGLLGIQERVNNLGGWFKLESEIGRGTMLQAYLPTTEQSQPDNLVRDPVCSAFIEPQQAYGSCQHELTTYYFCCPVCQGAFQKDPALYLGTKIAVDASPA</sequence>
<evidence type="ECO:0000313" key="13">
    <source>
        <dbReference type="Proteomes" id="UP000594468"/>
    </source>
</evidence>
<dbReference type="SUPFAM" id="SSF47240">
    <property type="entry name" value="Ferritin-like"/>
    <property type="match status" value="1"/>
</dbReference>
<evidence type="ECO:0000256" key="1">
    <source>
        <dbReference type="ARBA" id="ARBA00000085"/>
    </source>
</evidence>
<dbReference type="InterPro" id="IPR011712">
    <property type="entry name" value="Sig_transdc_His_kin_sub3_dim/P"/>
</dbReference>
<accession>A0A7S8E5N0</accession>
<reference evidence="12 13" key="1">
    <citation type="submission" date="2020-02" db="EMBL/GenBank/DDBJ databases">
        <authorList>
            <person name="Zheng R.K."/>
            <person name="Sun C.M."/>
        </authorList>
    </citation>
    <scope>NUCLEOTIDE SEQUENCE [LARGE SCALE GENOMIC DNA]</scope>
    <source>
        <strain evidence="13">rifampicinis</strain>
    </source>
</reference>
<organism evidence="12 13">
    <name type="scientific">Phototrophicus methaneseepsis</name>
    <dbReference type="NCBI Taxonomy" id="2710758"/>
    <lineage>
        <taxon>Bacteria</taxon>
        <taxon>Bacillati</taxon>
        <taxon>Chloroflexota</taxon>
        <taxon>Candidatus Thermofontia</taxon>
        <taxon>Phototrophicales</taxon>
        <taxon>Phototrophicaceae</taxon>
        <taxon>Phototrophicus</taxon>
    </lineage>
</organism>
<evidence type="ECO:0000256" key="3">
    <source>
        <dbReference type="ARBA" id="ARBA00012438"/>
    </source>
</evidence>
<keyword evidence="10" id="KW-1133">Transmembrane helix</keyword>
<dbReference type="Gene3D" id="3.30.565.10">
    <property type="entry name" value="Histidine kinase-like ATPase, C-terminal domain"/>
    <property type="match status" value="1"/>
</dbReference>
<dbReference type="PANTHER" id="PTHR24421:SF10">
    <property type="entry name" value="NITRATE_NITRITE SENSOR PROTEIN NARQ"/>
    <property type="match status" value="1"/>
</dbReference>
<evidence type="ECO:0000256" key="7">
    <source>
        <dbReference type="ARBA" id="ARBA00022777"/>
    </source>
</evidence>
<name>A0A7S8E5N0_9CHLR</name>
<dbReference type="Gene3D" id="1.20.5.1930">
    <property type="match status" value="1"/>
</dbReference>
<dbReference type="InterPro" id="IPR050482">
    <property type="entry name" value="Sensor_HK_TwoCompSys"/>
</dbReference>
<proteinExistence type="predicted"/>
<comment type="catalytic activity">
    <reaction evidence="1">
        <text>ATP + protein L-histidine = ADP + protein N-phospho-L-histidine.</text>
        <dbReference type="EC" id="2.7.13.3"/>
    </reaction>
</comment>
<keyword evidence="6" id="KW-0547">Nucleotide-binding</keyword>
<dbReference type="RefSeq" id="WP_195168913.1">
    <property type="nucleotide sequence ID" value="NZ_CP062983.1"/>
</dbReference>
<feature type="transmembrane region" description="Helical" evidence="10">
    <location>
        <begin position="6"/>
        <end position="26"/>
    </location>
</feature>
<dbReference type="InterPro" id="IPR009078">
    <property type="entry name" value="Ferritin-like_SF"/>
</dbReference>
<dbReference type="EMBL" id="CP062983">
    <property type="protein sequence ID" value="QPC80838.1"/>
    <property type="molecule type" value="Genomic_DNA"/>
</dbReference>
<evidence type="ECO:0000256" key="2">
    <source>
        <dbReference type="ARBA" id="ARBA00004370"/>
    </source>
</evidence>
<feature type="domain" description="HAMP" evidence="11">
    <location>
        <begin position="26"/>
        <end position="79"/>
    </location>
</feature>
<keyword evidence="13" id="KW-1185">Reference proteome</keyword>
<dbReference type="EC" id="2.7.13.3" evidence="3"/>
<dbReference type="CDD" id="cd16917">
    <property type="entry name" value="HATPase_UhpB-NarQ-NarX-like"/>
    <property type="match status" value="1"/>
</dbReference>
<dbReference type="InterPro" id="IPR003594">
    <property type="entry name" value="HATPase_dom"/>
</dbReference>
<keyword evidence="8" id="KW-0067">ATP-binding</keyword>
<protein>
    <recommendedName>
        <fullName evidence="3">histidine kinase</fullName>
        <ecNumber evidence="3">2.7.13.3</ecNumber>
    </recommendedName>
</protein>
<evidence type="ECO:0000256" key="10">
    <source>
        <dbReference type="SAM" id="Phobius"/>
    </source>
</evidence>
<dbReference type="InterPro" id="IPR003660">
    <property type="entry name" value="HAMP_dom"/>
</dbReference>
<evidence type="ECO:0000256" key="4">
    <source>
        <dbReference type="ARBA" id="ARBA00022553"/>
    </source>
</evidence>
<dbReference type="PANTHER" id="PTHR24421">
    <property type="entry name" value="NITRATE/NITRITE SENSOR PROTEIN NARX-RELATED"/>
    <property type="match status" value="1"/>
</dbReference>
<dbReference type="GO" id="GO:0016020">
    <property type="term" value="C:membrane"/>
    <property type="evidence" value="ECO:0007669"/>
    <property type="project" value="UniProtKB-SubCell"/>
</dbReference>
<dbReference type="GO" id="GO:0005524">
    <property type="term" value="F:ATP binding"/>
    <property type="evidence" value="ECO:0007669"/>
    <property type="project" value="UniProtKB-KW"/>
</dbReference>
<dbReference type="GO" id="GO:0000155">
    <property type="term" value="F:phosphorelay sensor kinase activity"/>
    <property type="evidence" value="ECO:0007669"/>
    <property type="project" value="InterPro"/>
</dbReference>
<keyword evidence="5" id="KW-0808">Transferase</keyword>